<gene>
    <name evidence="1" type="ORF">Aud_006803</name>
</gene>
<comment type="caution">
    <text evidence="1">The sequence shown here is derived from an EMBL/GenBank/DDBJ whole genome shotgun (WGS) entry which is preliminary data.</text>
</comment>
<proteinExistence type="predicted"/>
<name>A0A8E0QSL0_9EURO</name>
<feature type="non-terminal residue" evidence="1">
    <location>
        <position position="50"/>
    </location>
</feature>
<accession>A0A8E0QSL0</accession>
<dbReference type="RefSeq" id="XP_043147635.1">
    <property type="nucleotide sequence ID" value="XM_043291700.1"/>
</dbReference>
<dbReference type="AlphaFoldDB" id="A0A8E0QSL0"/>
<reference evidence="1" key="1">
    <citation type="journal article" date="2015" name="Genome Announc.">
        <title>Draft Genome Sequence of the Pathogenic Filamentous Fungus Aspergillus udagawae Strain IFM 46973T.</title>
        <authorList>
            <person name="Kusuya Y."/>
            <person name="Takahashi-Nakaguchi A."/>
            <person name="Takahashi H."/>
            <person name="Yaguchi T."/>
        </authorList>
    </citation>
    <scope>NUCLEOTIDE SEQUENCE</scope>
    <source>
        <strain evidence="1">IFM 46973</strain>
    </source>
</reference>
<protein>
    <submittedName>
        <fullName evidence="1">Uncharacterized protein</fullName>
    </submittedName>
</protein>
<reference evidence="1" key="2">
    <citation type="submission" date="2021-01" db="EMBL/GenBank/DDBJ databases">
        <title>Pan-genome distribution and transcriptional activeness of fungal secondary metabolism genes in Aspergillus section Fumigati.</title>
        <authorList>
            <person name="Takahashi H."/>
            <person name="Umemura M."/>
            <person name="Ninomiya A."/>
            <person name="Kusuya Y."/>
            <person name="Urayama S."/>
            <person name="Shimizu M."/>
            <person name="Watanabe A."/>
            <person name="Kamei K."/>
            <person name="Yaguchi T."/>
            <person name="Hagiwara D."/>
        </authorList>
    </citation>
    <scope>NUCLEOTIDE SEQUENCE</scope>
    <source>
        <strain evidence="1">IFM 46973</strain>
    </source>
</reference>
<evidence type="ECO:0000313" key="1">
    <source>
        <dbReference type="EMBL" id="GIC90369.1"/>
    </source>
</evidence>
<dbReference type="Proteomes" id="UP000036893">
    <property type="component" value="Unassembled WGS sequence"/>
</dbReference>
<sequence length="50" mass="5694">GESTIGTVKGFEDGKYRIEIEGGKIVEVEKAGVKEFVIEMNRRDIFDYLK</sequence>
<organism evidence="1 2">
    <name type="scientific">Aspergillus udagawae</name>
    <dbReference type="NCBI Taxonomy" id="91492"/>
    <lineage>
        <taxon>Eukaryota</taxon>
        <taxon>Fungi</taxon>
        <taxon>Dikarya</taxon>
        <taxon>Ascomycota</taxon>
        <taxon>Pezizomycotina</taxon>
        <taxon>Eurotiomycetes</taxon>
        <taxon>Eurotiomycetidae</taxon>
        <taxon>Eurotiales</taxon>
        <taxon>Aspergillaceae</taxon>
        <taxon>Aspergillus</taxon>
        <taxon>Aspergillus subgen. Fumigati</taxon>
    </lineage>
</organism>
<dbReference type="GeneID" id="66994280"/>
<dbReference type="EMBL" id="BBXM02000004">
    <property type="protein sequence ID" value="GIC90369.1"/>
    <property type="molecule type" value="Genomic_DNA"/>
</dbReference>
<evidence type="ECO:0000313" key="2">
    <source>
        <dbReference type="Proteomes" id="UP000036893"/>
    </source>
</evidence>